<keyword evidence="2" id="KW-1185">Reference proteome</keyword>
<feature type="non-terminal residue" evidence="1">
    <location>
        <position position="1"/>
    </location>
</feature>
<evidence type="ECO:0000313" key="2">
    <source>
        <dbReference type="Proteomes" id="UP000247673"/>
    </source>
</evidence>
<dbReference type="AlphaFoldDB" id="A0A2V4DQ93"/>
<name>A0A2V4DQ93_9GAMM</name>
<dbReference type="Proteomes" id="UP000247673">
    <property type="component" value="Unassembled WGS sequence"/>
</dbReference>
<organism evidence="1 2">
    <name type="scientific">Gilliamella apis</name>
    <dbReference type="NCBI Taxonomy" id="1970738"/>
    <lineage>
        <taxon>Bacteria</taxon>
        <taxon>Pseudomonadati</taxon>
        <taxon>Pseudomonadota</taxon>
        <taxon>Gammaproteobacteria</taxon>
        <taxon>Orbales</taxon>
        <taxon>Orbaceae</taxon>
        <taxon>Gilliamella</taxon>
    </lineage>
</organism>
<protein>
    <submittedName>
        <fullName evidence="1">Uncharacterized protein</fullName>
    </submittedName>
</protein>
<gene>
    <name evidence="1" type="ORF">DKK78_07485</name>
</gene>
<accession>A0A2V4DQ93</accession>
<sequence length="272" mass="30516">NYQGETSITKNNFPTTGSHGLYFYLLFGGITPEAVLAANGSTIQSIEGGNVSLSLSVSKTTEWEHGEHGPSPYGLAEPAIKVTLVGPRYNSADKSFRPMTFRLYADSNKSTLIYEFKLMRWFIANPEIFFNKEHGFPSSDENKEMLSYQSKARDYCKSLGSGYRLPDVNDFTNINGYGMYARRQLSYQENGKWIGGIANEWGCMPMSEDDSDASCPSYRSTDWKAYDYWTNNVATNTARPKDEGKPFLFDPDGVIEILQSILWPIRAACVTP</sequence>
<dbReference type="RefSeq" id="WP_181414673.1">
    <property type="nucleotide sequence ID" value="NZ_QGLO01000004.1"/>
</dbReference>
<dbReference type="EMBL" id="QGLO01000004">
    <property type="protein sequence ID" value="PXY92128.1"/>
    <property type="molecule type" value="Genomic_DNA"/>
</dbReference>
<comment type="caution">
    <text evidence="1">The sequence shown here is derived from an EMBL/GenBank/DDBJ whole genome shotgun (WGS) entry which is preliminary data.</text>
</comment>
<evidence type="ECO:0000313" key="1">
    <source>
        <dbReference type="EMBL" id="PXY92128.1"/>
    </source>
</evidence>
<reference evidence="1 2" key="1">
    <citation type="submission" date="2018-05" db="EMBL/GenBank/DDBJ databases">
        <title>Reference genomes for bee gut microbiota database.</title>
        <authorList>
            <person name="Ellegaard K.M."/>
        </authorList>
    </citation>
    <scope>NUCLEOTIDE SEQUENCE [LARGE SCALE GENOMIC DNA]</scope>
    <source>
        <strain evidence="1 2">ESL0172</strain>
    </source>
</reference>
<proteinExistence type="predicted"/>